<reference evidence="6 7" key="1">
    <citation type="submission" date="2020-11" db="EMBL/GenBank/DDBJ databases">
        <authorList>
            <person name="Wallbank WR R."/>
            <person name="Pardo Diaz C."/>
            <person name="Kozak K."/>
            <person name="Martin S."/>
            <person name="Jiggins C."/>
            <person name="Moest M."/>
            <person name="Warren A I."/>
            <person name="Generalovic N T."/>
            <person name="Byers J.R.P. K."/>
            <person name="Montejo-Kovacevich G."/>
            <person name="Yen C E."/>
        </authorList>
    </citation>
    <scope>NUCLEOTIDE SEQUENCE [LARGE SCALE GENOMIC DNA]</scope>
</reference>
<evidence type="ECO:0000313" key="7">
    <source>
        <dbReference type="Proteomes" id="UP000594454"/>
    </source>
</evidence>
<dbReference type="InParanoid" id="A0A7R8UGL0"/>
<feature type="compositionally biased region" description="Gly residues" evidence="4">
    <location>
        <begin position="328"/>
        <end position="341"/>
    </location>
</feature>
<dbReference type="FunFam" id="3.30.70.330:FF:000040">
    <property type="entry name" value="Heterogeneous nuclear ribonucleoprotein A2/B1"/>
    <property type="match status" value="1"/>
</dbReference>
<evidence type="ECO:0000313" key="6">
    <source>
        <dbReference type="EMBL" id="CAD7079627.1"/>
    </source>
</evidence>
<dbReference type="PANTHER" id="PTHR48032:SF6">
    <property type="entry name" value="RNA-BINDING (RRM_RBD_RNP MOTIFS) FAMILY PROTEIN"/>
    <property type="match status" value="1"/>
</dbReference>
<dbReference type="InterPro" id="IPR035979">
    <property type="entry name" value="RBD_domain_sf"/>
</dbReference>
<feature type="domain" description="RRM" evidence="5">
    <location>
        <begin position="108"/>
        <end position="184"/>
    </location>
</feature>
<feature type="compositionally biased region" description="Low complexity" evidence="4">
    <location>
        <begin position="214"/>
        <end position="227"/>
    </location>
</feature>
<dbReference type="SMART" id="SM00360">
    <property type="entry name" value="RRM"/>
    <property type="match status" value="2"/>
</dbReference>
<feature type="region of interest" description="Disordered" evidence="4">
    <location>
        <begin position="316"/>
        <end position="370"/>
    </location>
</feature>
<dbReference type="AlphaFoldDB" id="A0A7R8UGL0"/>
<dbReference type="SUPFAM" id="SSF54928">
    <property type="entry name" value="RNA-binding domain, RBD"/>
    <property type="match status" value="2"/>
</dbReference>
<dbReference type="GO" id="GO:0006417">
    <property type="term" value="P:regulation of translation"/>
    <property type="evidence" value="ECO:0007669"/>
    <property type="project" value="TreeGrafter"/>
</dbReference>
<dbReference type="PROSITE" id="PS50102">
    <property type="entry name" value="RRM"/>
    <property type="match status" value="2"/>
</dbReference>
<feature type="domain" description="RRM" evidence="5">
    <location>
        <begin position="17"/>
        <end position="94"/>
    </location>
</feature>
<dbReference type="Pfam" id="PF00076">
    <property type="entry name" value="RRM_1"/>
    <property type="match status" value="2"/>
</dbReference>
<protein>
    <recommendedName>
        <fullName evidence="5">RRM domain-containing protein</fullName>
    </recommendedName>
</protein>
<dbReference type="CDD" id="cd12578">
    <property type="entry name" value="RRM1_hnRNPA_like"/>
    <property type="match status" value="1"/>
</dbReference>
<evidence type="ECO:0000256" key="4">
    <source>
        <dbReference type="SAM" id="MobiDB-lite"/>
    </source>
</evidence>
<dbReference type="InterPro" id="IPR000504">
    <property type="entry name" value="RRM_dom"/>
</dbReference>
<evidence type="ECO:0000256" key="1">
    <source>
        <dbReference type="ARBA" id="ARBA00022737"/>
    </source>
</evidence>
<keyword evidence="1" id="KW-0677">Repeat</keyword>
<evidence type="ECO:0000259" key="5">
    <source>
        <dbReference type="PROSITE" id="PS50102"/>
    </source>
</evidence>
<dbReference type="PANTHER" id="PTHR48032">
    <property type="entry name" value="RNA-BINDING PROTEIN MUSASHI HOMOLOG RBP6"/>
    <property type="match status" value="1"/>
</dbReference>
<feature type="region of interest" description="Disordered" evidence="4">
    <location>
        <begin position="175"/>
        <end position="247"/>
    </location>
</feature>
<feature type="compositionally biased region" description="Basic and acidic residues" evidence="4">
    <location>
        <begin position="175"/>
        <end position="193"/>
    </location>
</feature>
<dbReference type="OrthoDB" id="1875751at2759"/>
<accession>A0A7R8UGL0</accession>
<evidence type="ECO:0000256" key="2">
    <source>
        <dbReference type="ARBA" id="ARBA00022884"/>
    </source>
</evidence>
<dbReference type="Proteomes" id="UP000594454">
    <property type="component" value="Chromosome 1"/>
</dbReference>
<gene>
    <name evidence="6" type="ORF">HERILL_LOCUS2835</name>
</gene>
<evidence type="ECO:0000256" key="3">
    <source>
        <dbReference type="PROSITE-ProRule" id="PRU00176"/>
    </source>
</evidence>
<feature type="compositionally biased region" description="Low complexity" evidence="4">
    <location>
        <begin position="316"/>
        <end position="327"/>
    </location>
</feature>
<proteinExistence type="predicted"/>
<organism evidence="6 7">
    <name type="scientific">Hermetia illucens</name>
    <name type="common">Black soldier fly</name>
    <dbReference type="NCBI Taxonomy" id="343691"/>
    <lineage>
        <taxon>Eukaryota</taxon>
        <taxon>Metazoa</taxon>
        <taxon>Ecdysozoa</taxon>
        <taxon>Arthropoda</taxon>
        <taxon>Hexapoda</taxon>
        <taxon>Insecta</taxon>
        <taxon>Pterygota</taxon>
        <taxon>Neoptera</taxon>
        <taxon>Endopterygota</taxon>
        <taxon>Diptera</taxon>
        <taxon>Brachycera</taxon>
        <taxon>Stratiomyomorpha</taxon>
        <taxon>Stratiomyidae</taxon>
        <taxon>Hermetiinae</taxon>
        <taxon>Hermetia</taxon>
    </lineage>
</organism>
<name>A0A7R8UGL0_HERIL</name>
<keyword evidence="2 3" id="KW-0694">RNA-binding</keyword>
<feature type="compositionally biased region" description="Polar residues" evidence="4">
    <location>
        <begin position="194"/>
        <end position="203"/>
    </location>
</feature>
<dbReference type="EMBL" id="LR899009">
    <property type="protein sequence ID" value="CAD7079627.1"/>
    <property type="molecule type" value="Genomic_DNA"/>
</dbReference>
<dbReference type="GO" id="GO:0098687">
    <property type="term" value="C:chromosomal region"/>
    <property type="evidence" value="ECO:0007669"/>
    <property type="project" value="UniProtKB-ARBA"/>
</dbReference>
<dbReference type="GO" id="GO:0003729">
    <property type="term" value="F:mRNA binding"/>
    <property type="evidence" value="ECO:0007669"/>
    <property type="project" value="TreeGrafter"/>
</dbReference>
<dbReference type="InterPro" id="IPR012677">
    <property type="entry name" value="Nucleotide-bd_a/b_plait_sf"/>
</dbReference>
<keyword evidence="7" id="KW-1185">Reference proteome</keyword>
<sequence length="370" mass="39139">MVNSNGNGDYAEAEYLRKIFIGGLTSTTTDEGLQQYFEKWGTVVDAVVMKDPKTKKSRGFGFITYSESSMVDAAQKARPHTIDGRTVEAKRAVPREDVGRPEISGNSQKIYVGRLGSEITEDDLREHFGNFGNVTGVNIVKDKEGQSRGFGFVEFDDSDTVDKLVLQKDHEINGKAVDVKKSQPKQKGGDGDNSRQGSGRNQVNQGGFRGNNAGGNNNWGRNQGNNFSGSAWSQNNSNTGYGGGNSGNNAWSNNSSGNFGNNSGGGFDNNYGGGWNNYSGGNSGNNFGNQGFGGNYGGNSGGGNFGNSGNKQYNNSGGFKNFSNNGNNFGGGNQVRKGGLGPIRNQNTGNRQRPFGNRNAGAIGGGNFGN</sequence>
<dbReference type="Gene3D" id="3.30.70.330">
    <property type="match status" value="2"/>
</dbReference>